<accession>A0ABX6W197</accession>
<evidence type="ECO:0000313" key="2">
    <source>
        <dbReference type="EMBL" id="QPI55300.1"/>
    </source>
</evidence>
<dbReference type="EMBL" id="CP065050">
    <property type="protein sequence ID" value="QPI55300.1"/>
    <property type="molecule type" value="Genomic_DNA"/>
</dbReference>
<gene>
    <name evidence="2" type="ORF">I1A49_10515</name>
</gene>
<dbReference type="Proteomes" id="UP000663421">
    <property type="component" value="Chromosome"/>
</dbReference>
<name>A0ABX6W197_STRMQ</name>
<sequence>MHPLRGPYRDVRVRFHSLPGSKRYPENEDRYAVVLERHNTILDELFAGTDVYLITPVWTTEPDAPPCHGDAEYWESRLVTDDPDPEYRTPTSFRCPSLSWCRGCLDDLLRDVANDKAAGALVTDVLI</sequence>
<dbReference type="Pfam" id="PF13021">
    <property type="entry name" value="DUF3885"/>
    <property type="match status" value="1"/>
</dbReference>
<reference evidence="2 3" key="1">
    <citation type="submission" date="2020-11" db="EMBL/GenBank/DDBJ databases">
        <title>Complete genome sequence unveiled secondary metabolic potentials in Streptomyces solisilvae HNM0141.</title>
        <authorList>
            <person name="Huang X."/>
        </authorList>
    </citation>
    <scope>NUCLEOTIDE SEQUENCE [LARGE SCALE GENOMIC DNA]</scope>
    <source>
        <strain evidence="2 3">HNM0141</strain>
    </source>
</reference>
<evidence type="ECO:0000313" key="3">
    <source>
        <dbReference type="Proteomes" id="UP000663421"/>
    </source>
</evidence>
<feature type="domain" description="DUF3885" evidence="1">
    <location>
        <begin position="4"/>
        <end position="117"/>
    </location>
</feature>
<evidence type="ECO:0000259" key="1">
    <source>
        <dbReference type="Pfam" id="PF13021"/>
    </source>
</evidence>
<keyword evidence="3" id="KW-1185">Reference proteome</keyword>
<organism evidence="2 3">
    <name type="scientific">Streptomyces malaysiensis</name>
    <dbReference type="NCBI Taxonomy" id="92644"/>
    <lineage>
        <taxon>Bacteria</taxon>
        <taxon>Bacillati</taxon>
        <taxon>Actinomycetota</taxon>
        <taxon>Actinomycetes</taxon>
        <taxon>Kitasatosporales</taxon>
        <taxon>Streptomycetaceae</taxon>
        <taxon>Streptomyces</taxon>
        <taxon>Streptomyces violaceusniger group</taxon>
    </lineage>
</organism>
<proteinExistence type="predicted"/>
<protein>
    <recommendedName>
        <fullName evidence="1">DUF3885 domain-containing protein</fullName>
    </recommendedName>
</protein>
<dbReference type="InterPro" id="IPR024976">
    <property type="entry name" value="DUF3885"/>
</dbReference>